<evidence type="ECO:0000313" key="3">
    <source>
        <dbReference type="Proteomes" id="UP000628710"/>
    </source>
</evidence>
<dbReference type="Gene3D" id="3.40.50.1820">
    <property type="entry name" value="alpha/beta hydrolase"/>
    <property type="match status" value="1"/>
</dbReference>
<keyword evidence="2" id="KW-0378">Hydrolase</keyword>
<feature type="domain" description="AB hydrolase-1" evidence="1">
    <location>
        <begin position="40"/>
        <end position="258"/>
    </location>
</feature>
<keyword evidence="3" id="KW-1185">Reference proteome</keyword>
<dbReference type="AlphaFoldDB" id="A0A934JM20"/>
<accession>A0A934JM20</accession>
<dbReference type="GO" id="GO:0016787">
    <property type="term" value="F:hydrolase activity"/>
    <property type="evidence" value="ECO:0007669"/>
    <property type="project" value="UniProtKB-KW"/>
</dbReference>
<dbReference type="InterPro" id="IPR029058">
    <property type="entry name" value="AB_hydrolase_fold"/>
</dbReference>
<evidence type="ECO:0000259" key="1">
    <source>
        <dbReference type="Pfam" id="PF12697"/>
    </source>
</evidence>
<dbReference type="Proteomes" id="UP000628710">
    <property type="component" value="Unassembled WGS sequence"/>
</dbReference>
<organism evidence="2 3">
    <name type="scientific">Marinomonas transparens</name>
    <dbReference type="NCBI Taxonomy" id="2795388"/>
    <lineage>
        <taxon>Bacteria</taxon>
        <taxon>Pseudomonadati</taxon>
        <taxon>Pseudomonadota</taxon>
        <taxon>Gammaproteobacteria</taxon>
        <taxon>Oceanospirillales</taxon>
        <taxon>Oceanospirillaceae</taxon>
        <taxon>Marinomonas</taxon>
    </lineage>
</organism>
<dbReference type="SUPFAM" id="SSF53474">
    <property type="entry name" value="alpha/beta-Hydrolases"/>
    <property type="match status" value="1"/>
</dbReference>
<dbReference type="Pfam" id="PF12697">
    <property type="entry name" value="Abhydrolase_6"/>
    <property type="match status" value="1"/>
</dbReference>
<dbReference type="PANTHER" id="PTHR43433:SF5">
    <property type="entry name" value="AB HYDROLASE-1 DOMAIN-CONTAINING PROTEIN"/>
    <property type="match status" value="1"/>
</dbReference>
<name>A0A934JM20_9GAMM</name>
<dbReference type="InterPro" id="IPR050471">
    <property type="entry name" value="AB_hydrolase"/>
</dbReference>
<dbReference type="EMBL" id="JAEMNX010000002">
    <property type="protein sequence ID" value="MBJ7536534.1"/>
    <property type="molecule type" value="Genomic_DNA"/>
</dbReference>
<gene>
    <name evidence="2" type="ORF">I8J31_02435</name>
</gene>
<reference evidence="2" key="1">
    <citation type="submission" date="2020-12" db="EMBL/GenBank/DDBJ databases">
        <title>Marinomonas arctica sp. nov., a psychrotolerant bacterium isolated from the Arctic.</title>
        <authorList>
            <person name="Zhang Y."/>
        </authorList>
    </citation>
    <scope>NUCLEOTIDE SEQUENCE</scope>
    <source>
        <strain evidence="2">C1424</strain>
    </source>
</reference>
<dbReference type="PANTHER" id="PTHR43433">
    <property type="entry name" value="HYDROLASE, ALPHA/BETA FOLD FAMILY PROTEIN"/>
    <property type="match status" value="1"/>
</dbReference>
<dbReference type="RefSeq" id="WP_199466704.1">
    <property type="nucleotide sequence ID" value="NZ_JAEMNX010000002.1"/>
</dbReference>
<proteinExistence type="predicted"/>
<comment type="caution">
    <text evidence="2">The sequence shown here is derived from an EMBL/GenBank/DDBJ whole genome shotgun (WGS) entry which is preliminary data.</text>
</comment>
<sequence length="278" mass="30868">MKKTLVLNGNTFRYSIYENNDTDQFGVFLMGALQDIDSVDFFSREFSKVVNTIVIEAPGTGETEVLQATVSVRDQAKMVVDLLKYLKVDKAHVFGFSYATAVSVELCDVWSGVQSLSIACGVPGIPECARKVSLQMVAAALKSKSTFANTFVNALTSDHPSIPRNKAIRRSLVAGIMKYDQIRVDVFIENTFRLLAYKPKNLASITVPTLVLAGEYDPYATKEIMRDFYGKLKNAHFVVLKNADHFPNLQQPHKAADALITLANHYRQVCEGFKVIEG</sequence>
<protein>
    <submittedName>
        <fullName evidence="2">Alpha/beta hydrolase</fullName>
    </submittedName>
</protein>
<evidence type="ECO:0000313" key="2">
    <source>
        <dbReference type="EMBL" id="MBJ7536534.1"/>
    </source>
</evidence>
<dbReference type="InterPro" id="IPR000073">
    <property type="entry name" value="AB_hydrolase_1"/>
</dbReference>